<sequence length="233" mass="23549">MCNFDKTSSILAKALATTTGQSTNAAARATITRCRRPNSNSSSANIATPAVVADYWDPYALDEGLAGNVATCVPEANPVGGAQHGVVAGPLPDPATLTASLDNRSMAPLSPESLYGSGNAPRSPAPLLAAGNAPPSVWADLDTLDRLIFELEAGNGGMTTATPPPPPPPLAVVGPLHYPRSHIASAPERRGSSPSVPACRNISTPASTVGRRSSGPSDCTGNGGTIFCPTTGI</sequence>
<protein>
    <submittedName>
        <fullName evidence="2">Uncharacterized protein</fullName>
    </submittedName>
</protein>
<evidence type="ECO:0000256" key="1">
    <source>
        <dbReference type="SAM" id="MobiDB-lite"/>
    </source>
</evidence>
<proteinExistence type="predicted"/>
<gene>
    <name evidence="2" type="ORF">TPSB3V08_LOCUS7530</name>
</gene>
<feature type="region of interest" description="Disordered" evidence="1">
    <location>
        <begin position="184"/>
        <end position="224"/>
    </location>
</feature>
<feature type="compositionally biased region" description="Polar residues" evidence="1">
    <location>
        <begin position="201"/>
        <end position="220"/>
    </location>
</feature>
<dbReference type="EMBL" id="OD004963">
    <property type="protein sequence ID" value="CAD7410762.1"/>
    <property type="molecule type" value="Genomic_DNA"/>
</dbReference>
<evidence type="ECO:0000313" key="2">
    <source>
        <dbReference type="EMBL" id="CAD7410762.1"/>
    </source>
</evidence>
<accession>A0A7R9D9U6</accession>
<name>A0A7R9D9U6_TIMPO</name>
<organism evidence="2">
    <name type="scientific">Timema poppense</name>
    <name type="common">Walking stick</name>
    <dbReference type="NCBI Taxonomy" id="170557"/>
    <lineage>
        <taxon>Eukaryota</taxon>
        <taxon>Metazoa</taxon>
        <taxon>Ecdysozoa</taxon>
        <taxon>Arthropoda</taxon>
        <taxon>Hexapoda</taxon>
        <taxon>Insecta</taxon>
        <taxon>Pterygota</taxon>
        <taxon>Neoptera</taxon>
        <taxon>Polyneoptera</taxon>
        <taxon>Phasmatodea</taxon>
        <taxon>Timematodea</taxon>
        <taxon>Timematoidea</taxon>
        <taxon>Timematidae</taxon>
        <taxon>Timema</taxon>
    </lineage>
</organism>
<dbReference type="AlphaFoldDB" id="A0A7R9D9U6"/>
<reference evidence="2" key="1">
    <citation type="submission" date="2020-11" db="EMBL/GenBank/DDBJ databases">
        <authorList>
            <person name="Tran Van P."/>
        </authorList>
    </citation>
    <scope>NUCLEOTIDE SEQUENCE</scope>
</reference>